<feature type="compositionally biased region" description="Polar residues" evidence="1">
    <location>
        <begin position="451"/>
        <end position="465"/>
    </location>
</feature>
<gene>
    <name evidence="2" type="ORF">NKR19_g67</name>
</gene>
<feature type="compositionally biased region" description="Basic and acidic residues" evidence="1">
    <location>
        <begin position="205"/>
        <end position="219"/>
    </location>
</feature>
<feature type="compositionally biased region" description="Low complexity" evidence="1">
    <location>
        <begin position="278"/>
        <end position="293"/>
    </location>
</feature>
<feature type="compositionally biased region" description="Polar residues" evidence="1">
    <location>
        <begin position="574"/>
        <end position="601"/>
    </location>
</feature>
<name>A0AA38S3F0_9PEZI</name>
<feature type="region of interest" description="Disordered" evidence="1">
    <location>
        <begin position="687"/>
        <end position="999"/>
    </location>
</feature>
<sequence length="1252" mass="134500">MNRFRTRRRAKDDSLASEPSSMPSFKGFRRGKKSTEEEPKKEFDLTSALPSDDNFRTSLLMTNLSARFSMLREQDDPNTKIGKASDDSVLYPKRQSRLADFGFTTGHGGGGLSDIAEVESIKAPFLRGQVDSYISDDADSTRGGIMNRGKPTEGNVLFGGRQKIYKIPVGGSSSTKGNGSGGMAGRALYEDDVALSAFQLWRQTERNRRSTDSDRRDATADGTDAEEAEALRAESPVLAGYNRKRETSSTTSSASAIARYSTAATSVTSQPSNSTRESQPASTAASSANSTPALERSVTRTRRLYEQALAQDMHEQQSSAFSRIDTFSRPRPLGSRTPDLAQVSPSPTTLAFHERFGERRPILTKASAPNLRSLSPPATASSASSTLDLSMKATPQSETKIAFGGSPPLSPPISETGDQAVLPIQPNDRGKATAMGVFQKPAEPYDESKYAQRQLQLQSGRETPNSRARAESSASYATTWRSRSSSSMQRQPLDAKLDSSRRLQPTVKEEYGNDGTFLDDSPESPSFGPGETSATPRVILQRPADRDHPALRESPLPPPLFATEMIVGEASELPETSGSQATASRNTSPPDSPTLGPTSGLSGLVRHHLRSESNASSVYGNAPQTADLDDRFPADPHNSIMDGFGAKSNPWISSEQDGHLSVDETEPETDEFASQLADARRRVRERLTSYVETDSSREGSPHRLLEPPKDAMGPMPQVNALGIGLLKPKSSRGSLVDRSRSMGGTQSKAMKMLGIGAATMATSPSPSKQSFDDKDSPRPSVEREARDATVLDGRAHRSQAGVDADWEADSQSLREKEDENVHPGLRAFRQARRELQRRKELETLARHQASQKTDATDHEQSSSTRQSPARKRTPSRERKPLPVLYQQRSSSDNSGYRRGTGSHPSSRQTSTERDRSGSEASNGRSDGRPARLRNNSTPYDAFHQQQQLESNKASRHPTLRSPGLPGTDIRRSPIMPPQGYPGSSTSSAAPSPKYLDRSHSSTNLTVQATRPGYELHSGQPSPISPLGDSLELSGPSFAAAPGSTMASPTATVAQARRPSETQSPAFSTTTSTMNDSLKRTVKKHDISEPTFIMSTSRVPTVNLNQAATTATGSVGSGSQGNTGRTGLTAPPVPPINPLRKRDGSGTKDVSDNVYSRPGEQGNVLSQPTTSSVPAAETTSGTKGFESTGRRRGGPGLDRLASGSNDVQSSPYFAHGSRQQGPSAFVAAGPPASRTVLTPRMKPSNPGVPGGMF</sequence>
<feature type="compositionally biased region" description="Basic and acidic residues" evidence="1">
    <location>
        <begin position="831"/>
        <end position="845"/>
    </location>
</feature>
<dbReference type="EMBL" id="JANBVN010000001">
    <property type="protein sequence ID" value="KAJ9165728.1"/>
    <property type="molecule type" value="Genomic_DNA"/>
</dbReference>
<feature type="compositionally biased region" description="Low complexity" evidence="1">
    <location>
        <begin position="373"/>
        <end position="390"/>
    </location>
</feature>
<feature type="region of interest" description="Disordered" evidence="1">
    <location>
        <begin position="568"/>
        <end position="603"/>
    </location>
</feature>
<feature type="compositionally biased region" description="Polar residues" evidence="1">
    <location>
        <begin position="1162"/>
        <end position="1181"/>
    </location>
</feature>
<accession>A0AA38S3F0</accession>
<comment type="caution">
    <text evidence="2">The sequence shown here is derived from an EMBL/GenBank/DDBJ whole genome shotgun (WGS) entry which is preliminary data.</text>
</comment>
<feature type="compositionally biased region" description="Basic and acidic residues" evidence="1">
    <location>
        <begin position="770"/>
        <end position="795"/>
    </location>
</feature>
<feature type="region of interest" description="Disordered" evidence="1">
    <location>
        <begin position="1"/>
        <end position="53"/>
    </location>
</feature>
<evidence type="ECO:0000256" key="1">
    <source>
        <dbReference type="SAM" id="MobiDB-lite"/>
    </source>
</evidence>
<feature type="compositionally biased region" description="Polar residues" evidence="1">
    <location>
        <begin position="1201"/>
        <end position="1221"/>
    </location>
</feature>
<feature type="region of interest" description="Disordered" evidence="1">
    <location>
        <begin position="365"/>
        <end position="537"/>
    </location>
</feature>
<evidence type="ECO:0000313" key="2">
    <source>
        <dbReference type="EMBL" id="KAJ9165728.1"/>
    </source>
</evidence>
<dbReference type="Proteomes" id="UP001174691">
    <property type="component" value="Unassembled WGS sequence"/>
</dbReference>
<feature type="compositionally biased region" description="Polar residues" evidence="1">
    <location>
        <begin position="760"/>
        <end position="769"/>
    </location>
</feature>
<feature type="compositionally biased region" description="Low complexity" evidence="1">
    <location>
        <begin position="471"/>
        <end position="487"/>
    </location>
</feature>
<feature type="compositionally biased region" description="Basic and acidic residues" evidence="1">
    <location>
        <begin position="812"/>
        <end position="821"/>
    </location>
</feature>
<feature type="region of interest" description="Disordered" evidence="1">
    <location>
        <begin position="1109"/>
        <end position="1252"/>
    </location>
</feature>
<feature type="compositionally biased region" description="Low complexity" evidence="1">
    <location>
        <begin position="983"/>
        <end position="992"/>
    </location>
</feature>
<feature type="compositionally biased region" description="Polar residues" evidence="1">
    <location>
        <begin position="267"/>
        <end position="277"/>
    </location>
</feature>
<evidence type="ECO:0000313" key="3">
    <source>
        <dbReference type="Proteomes" id="UP001174691"/>
    </source>
</evidence>
<proteinExistence type="predicted"/>
<feature type="compositionally biased region" description="Basic and acidic residues" evidence="1">
    <location>
        <begin position="1139"/>
        <end position="1150"/>
    </location>
</feature>
<feature type="compositionally biased region" description="Basic and acidic residues" evidence="1">
    <location>
        <begin position="694"/>
        <end position="709"/>
    </location>
</feature>
<feature type="compositionally biased region" description="Basic and acidic residues" evidence="1">
    <location>
        <begin position="493"/>
        <end position="511"/>
    </location>
</feature>
<keyword evidence="3" id="KW-1185">Reference proteome</keyword>
<dbReference type="AlphaFoldDB" id="A0AA38S3F0"/>
<organism evidence="2 3">
    <name type="scientific">Coniochaeta hoffmannii</name>
    <dbReference type="NCBI Taxonomy" id="91930"/>
    <lineage>
        <taxon>Eukaryota</taxon>
        <taxon>Fungi</taxon>
        <taxon>Dikarya</taxon>
        <taxon>Ascomycota</taxon>
        <taxon>Pezizomycotina</taxon>
        <taxon>Sordariomycetes</taxon>
        <taxon>Sordariomycetidae</taxon>
        <taxon>Coniochaetales</taxon>
        <taxon>Coniochaetaceae</taxon>
        <taxon>Coniochaeta</taxon>
    </lineage>
</organism>
<feature type="region of interest" description="Disordered" evidence="1">
    <location>
        <begin position="205"/>
        <end position="298"/>
    </location>
</feature>
<feature type="compositionally biased region" description="Basic and acidic residues" evidence="1">
    <location>
        <begin position="33"/>
        <end position="44"/>
    </location>
</feature>
<feature type="compositionally biased region" description="Polar residues" evidence="1">
    <location>
        <begin position="933"/>
        <end position="951"/>
    </location>
</feature>
<keyword evidence="2" id="KW-0378">Hydrolase</keyword>
<protein>
    <submittedName>
        <fullName evidence="2">Glycosyl hydrolase family 43 protein</fullName>
    </submittedName>
</protein>
<reference evidence="2" key="1">
    <citation type="submission" date="2022-07" db="EMBL/GenBank/DDBJ databases">
        <title>Fungi with potential for degradation of polypropylene.</title>
        <authorList>
            <person name="Gostincar C."/>
        </authorList>
    </citation>
    <scope>NUCLEOTIDE SEQUENCE</scope>
    <source>
        <strain evidence="2">EXF-13287</strain>
    </source>
</reference>
<feature type="compositionally biased region" description="Low complexity" evidence="1">
    <location>
        <begin position="248"/>
        <end position="266"/>
    </location>
</feature>
<dbReference type="GO" id="GO:0016787">
    <property type="term" value="F:hydrolase activity"/>
    <property type="evidence" value="ECO:0007669"/>
    <property type="project" value="UniProtKB-KW"/>
</dbReference>